<gene>
    <name evidence="13" type="ORF">FSP39_010397</name>
</gene>
<evidence type="ECO:0000256" key="2">
    <source>
        <dbReference type="ARBA" id="ARBA00006285"/>
    </source>
</evidence>
<evidence type="ECO:0000313" key="14">
    <source>
        <dbReference type="Proteomes" id="UP001186944"/>
    </source>
</evidence>
<comment type="catalytic activity">
    <reaction evidence="1">
        <text>Hydrolysis of terminal non-reducing N-acetyl-D-hexosamine residues in N-acetyl-beta-D-hexosaminides.</text>
        <dbReference type="EC" id="3.2.1.52"/>
    </reaction>
</comment>
<dbReference type="Pfam" id="PF21008">
    <property type="entry name" value="AIF-1"/>
    <property type="match status" value="1"/>
</dbReference>
<evidence type="ECO:0000256" key="10">
    <source>
        <dbReference type="PIRSR" id="PIRSR625705-1"/>
    </source>
</evidence>
<evidence type="ECO:0000256" key="7">
    <source>
        <dbReference type="ARBA" id="ARBA00022837"/>
    </source>
</evidence>
<dbReference type="PROSITE" id="PS00018">
    <property type="entry name" value="EF_HAND_1"/>
    <property type="match status" value="1"/>
</dbReference>
<evidence type="ECO:0000256" key="9">
    <source>
        <dbReference type="ARBA" id="ARBA00023295"/>
    </source>
</evidence>
<reference evidence="13" key="1">
    <citation type="submission" date="2019-08" db="EMBL/GenBank/DDBJ databases">
        <title>The improved chromosome-level genome for the pearl oyster Pinctada fucata martensii using PacBio sequencing and Hi-C.</title>
        <authorList>
            <person name="Zheng Z."/>
        </authorList>
    </citation>
    <scope>NUCLEOTIDE SEQUENCE</scope>
    <source>
        <strain evidence="13">ZZ-2019</strain>
        <tissue evidence="13">Adductor muscle</tissue>
    </source>
</reference>
<dbReference type="PRINTS" id="PR00738">
    <property type="entry name" value="GLHYDRLASE20"/>
</dbReference>
<dbReference type="GO" id="GO:0006689">
    <property type="term" value="P:ganglioside catabolic process"/>
    <property type="evidence" value="ECO:0007669"/>
    <property type="project" value="TreeGrafter"/>
</dbReference>
<dbReference type="SUPFAM" id="SSF55545">
    <property type="entry name" value="beta-N-acetylhexosaminidase-like domain"/>
    <property type="match status" value="1"/>
</dbReference>
<evidence type="ECO:0000256" key="6">
    <source>
        <dbReference type="ARBA" id="ARBA00022801"/>
    </source>
</evidence>
<organism evidence="13 14">
    <name type="scientific">Pinctada imbricata</name>
    <name type="common">Atlantic pearl-oyster</name>
    <name type="synonym">Pinctada martensii</name>
    <dbReference type="NCBI Taxonomy" id="66713"/>
    <lineage>
        <taxon>Eukaryota</taxon>
        <taxon>Metazoa</taxon>
        <taxon>Spiralia</taxon>
        <taxon>Lophotrochozoa</taxon>
        <taxon>Mollusca</taxon>
        <taxon>Bivalvia</taxon>
        <taxon>Autobranchia</taxon>
        <taxon>Pteriomorphia</taxon>
        <taxon>Pterioida</taxon>
        <taxon>Pterioidea</taxon>
        <taxon>Pteriidae</taxon>
        <taxon>Pinctada</taxon>
    </lineage>
</organism>
<dbReference type="InterPro" id="IPR029019">
    <property type="entry name" value="HEX_eukaryotic_N"/>
</dbReference>
<dbReference type="GO" id="GO:0005764">
    <property type="term" value="C:lysosome"/>
    <property type="evidence" value="ECO:0007669"/>
    <property type="project" value="TreeGrafter"/>
</dbReference>
<dbReference type="AlphaFoldDB" id="A0AA88Y405"/>
<proteinExistence type="inferred from homology"/>
<accession>A0AA88Y405</accession>
<dbReference type="CDD" id="cd00051">
    <property type="entry name" value="EFh"/>
    <property type="match status" value="1"/>
</dbReference>
<keyword evidence="14" id="KW-1185">Reference proteome</keyword>
<dbReference type="Gene3D" id="3.20.20.80">
    <property type="entry name" value="Glycosidases"/>
    <property type="match status" value="2"/>
</dbReference>
<keyword evidence="7" id="KW-0106">Calcium</keyword>
<evidence type="ECO:0000256" key="1">
    <source>
        <dbReference type="ARBA" id="ARBA00001231"/>
    </source>
</evidence>
<feature type="coiled-coil region" evidence="11">
    <location>
        <begin position="584"/>
        <end position="638"/>
    </location>
</feature>
<evidence type="ECO:0000259" key="12">
    <source>
        <dbReference type="PROSITE" id="PS50222"/>
    </source>
</evidence>
<dbReference type="GO" id="GO:0016020">
    <property type="term" value="C:membrane"/>
    <property type="evidence" value="ECO:0007669"/>
    <property type="project" value="TreeGrafter"/>
</dbReference>
<evidence type="ECO:0000256" key="3">
    <source>
        <dbReference type="ARBA" id="ARBA00012663"/>
    </source>
</evidence>
<dbReference type="Gene3D" id="3.30.379.10">
    <property type="entry name" value="Chitobiase/beta-hexosaminidase domain 2-like"/>
    <property type="match status" value="1"/>
</dbReference>
<dbReference type="SUPFAM" id="SSF51445">
    <property type="entry name" value="(Trans)glycosidases"/>
    <property type="match status" value="1"/>
</dbReference>
<dbReference type="InterPro" id="IPR025705">
    <property type="entry name" value="Beta_hexosaminidase_sua/sub"/>
</dbReference>
<sequence length="698" mass="80829">PKRKLIRPTMSSVDIGWDYSDFAMKFAEDRMKLKIRRSPTATVGKPWPLPQEYSTGDKLFKIDLKQFSIDASKVWCEIIEKAIDRYRKILYMAAGQFANDNMEPLGKFGLHGVMEENITRKIEEAMEMKFLTISIDTNCSYIPDISSDESYTLLVKPIGAFIKANEVWGALRGLETFSQLIIHKGGQYYIPETTIYDFPRFPHRGVLIDSSRHYMSKNVIFDVMDGMVMNKMNVFHWHIVDDQSFPYQSQVFPELSAKGAYHPLLIYTFDDIREVIEYGRLRGIRVIPEFDTPGHTFSWGFSHPELLTQCYKSQHPIPGYLGPMDPSKASTYEFLAQFFKEAIQLFPDDFLHLGGDEVPIECWMFQVSQDNAVINIWMGTPRHVGDVTQAGYRALYSSCWYLDHVDYGVHWPKYYKCDPTGPGFRGDENLVLGGEACLWSEFITNNDAVRLLWPRASAVAERLWSNSSARDVNSAGRRLQEHRCRMFRRGLKVGHINGPDYCLIPKDRETNNNSGKSFLRFFPDKPPRLNFKMQQDIWITDAYIWEEEIMPVDFTDKQGGKKYGQLRKEQEAILDDINQTFADDTDYVEEYEDLADRLQRYKEQFMEFDEDNSGDIDIMELKRMMEKLGQAKTHLELKKMIAEVDTTDSGTIHYNEFVGMMLGKKSSVLKLILMFEEKKKEKEKPKGVAPKKSLSDLP</sequence>
<dbReference type="GO" id="GO:0004563">
    <property type="term" value="F:beta-N-acetylhexosaminidase activity"/>
    <property type="evidence" value="ECO:0007669"/>
    <property type="project" value="UniProtKB-EC"/>
</dbReference>
<keyword evidence="9" id="KW-0326">Glycosidase</keyword>
<comment type="similarity">
    <text evidence="2">Belongs to the glycosyl hydrolase 20 family.</text>
</comment>
<protein>
    <recommendedName>
        <fullName evidence="3">beta-N-acetylhexosaminidase</fullName>
        <ecNumber evidence="3">3.2.1.52</ecNumber>
    </recommendedName>
</protein>
<keyword evidence="8" id="KW-0325">Glycoprotein</keyword>
<name>A0AA88Y405_PINIB</name>
<dbReference type="GO" id="GO:0030203">
    <property type="term" value="P:glycosaminoglycan metabolic process"/>
    <property type="evidence" value="ECO:0007669"/>
    <property type="project" value="TreeGrafter"/>
</dbReference>
<evidence type="ECO:0000256" key="4">
    <source>
        <dbReference type="ARBA" id="ARBA00022723"/>
    </source>
</evidence>
<dbReference type="InterPro" id="IPR002048">
    <property type="entry name" value="EF_hand_dom"/>
</dbReference>
<comment type="caution">
    <text evidence="13">The sequence shown here is derived from an EMBL/GenBank/DDBJ whole genome shotgun (WGS) entry which is preliminary data.</text>
</comment>
<keyword evidence="5" id="KW-0677">Repeat</keyword>
<dbReference type="InterPro" id="IPR011992">
    <property type="entry name" value="EF-hand-dom_pair"/>
</dbReference>
<dbReference type="Pfam" id="PF00728">
    <property type="entry name" value="Glyco_hydro_20"/>
    <property type="match status" value="2"/>
</dbReference>
<dbReference type="Gene3D" id="1.10.238.10">
    <property type="entry name" value="EF-hand"/>
    <property type="match status" value="1"/>
</dbReference>
<keyword evidence="6" id="KW-0378">Hydrolase</keyword>
<feature type="active site" description="Proton donor" evidence="10">
    <location>
        <position position="357"/>
    </location>
</feature>
<dbReference type="FunFam" id="1.10.238.10:FF:000178">
    <property type="entry name" value="Calmodulin-2 A"/>
    <property type="match status" value="1"/>
</dbReference>
<dbReference type="PANTHER" id="PTHR22600:SF21">
    <property type="entry name" value="BETA-HEXOSAMINIDASE A"/>
    <property type="match status" value="1"/>
</dbReference>
<dbReference type="SUPFAM" id="SSF47473">
    <property type="entry name" value="EF-hand"/>
    <property type="match status" value="1"/>
</dbReference>
<feature type="domain" description="EF-hand" evidence="12">
    <location>
        <begin position="632"/>
        <end position="667"/>
    </location>
</feature>
<keyword evidence="11" id="KW-0175">Coiled coil</keyword>
<evidence type="ECO:0000256" key="5">
    <source>
        <dbReference type="ARBA" id="ARBA00022737"/>
    </source>
</evidence>
<dbReference type="InterPro" id="IPR017853">
    <property type="entry name" value="GH"/>
</dbReference>
<dbReference type="InterPro" id="IPR049025">
    <property type="entry name" value="AIF-1_EF_pair"/>
</dbReference>
<dbReference type="EMBL" id="VSWD01000007">
    <property type="protein sequence ID" value="KAK3097517.1"/>
    <property type="molecule type" value="Genomic_DNA"/>
</dbReference>
<dbReference type="GO" id="GO:0005509">
    <property type="term" value="F:calcium ion binding"/>
    <property type="evidence" value="ECO:0007669"/>
    <property type="project" value="InterPro"/>
</dbReference>
<evidence type="ECO:0000256" key="11">
    <source>
        <dbReference type="SAM" id="Coils"/>
    </source>
</evidence>
<evidence type="ECO:0000256" key="8">
    <source>
        <dbReference type="ARBA" id="ARBA00023180"/>
    </source>
</evidence>
<dbReference type="InterPro" id="IPR029018">
    <property type="entry name" value="Hex-like_dom2"/>
</dbReference>
<dbReference type="InterPro" id="IPR018247">
    <property type="entry name" value="EF_Hand_1_Ca_BS"/>
</dbReference>
<dbReference type="SMART" id="SM00054">
    <property type="entry name" value="EFh"/>
    <property type="match status" value="2"/>
</dbReference>
<dbReference type="EC" id="3.2.1.52" evidence="3"/>
<dbReference type="InterPro" id="IPR015883">
    <property type="entry name" value="Glyco_hydro_20_cat"/>
</dbReference>
<feature type="non-terminal residue" evidence="13">
    <location>
        <position position="1"/>
    </location>
</feature>
<feature type="domain" description="EF-hand" evidence="12">
    <location>
        <begin position="596"/>
        <end position="631"/>
    </location>
</feature>
<evidence type="ECO:0000313" key="13">
    <source>
        <dbReference type="EMBL" id="KAK3097517.1"/>
    </source>
</evidence>
<dbReference type="PANTHER" id="PTHR22600">
    <property type="entry name" value="BETA-HEXOSAMINIDASE"/>
    <property type="match status" value="1"/>
</dbReference>
<dbReference type="GO" id="GO:0005975">
    <property type="term" value="P:carbohydrate metabolic process"/>
    <property type="evidence" value="ECO:0007669"/>
    <property type="project" value="InterPro"/>
</dbReference>
<dbReference type="Proteomes" id="UP001186944">
    <property type="component" value="Unassembled WGS sequence"/>
</dbReference>
<dbReference type="PROSITE" id="PS50222">
    <property type="entry name" value="EF_HAND_2"/>
    <property type="match status" value="2"/>
</dbReference>
<dbReference type="Pfam" id="PF14845">
    <property type="entry name" value="Glycohydro_20b2"/>
    <property type="match status" value="1"/>
</dbReference>
<keyword evidence="4" id="KW-0479">Metal-binding</keyword>